<dbReference type="PANTHER" id="PTHR35394:SF5">
    <property type="entry name" value="DUF3176 DOMAIN-CONTAINING PROTEIN"/>
    <property type="match status" value="1"/>
</dbReference>
<accession>A0A074Y8E4</accession>
<dbReference type="Pfam" id="PF11374">
    <property type="entry name" value="DUF3176"/>
    <property type="match status" value="1"/>
</dbReference>
<dbReference type="HOGENOM" id="CLU_1266655_0_0_1"/>
<reference evidence="2 3" key="1">
    <citation type="journal article" date="2014" name="BMC Genomics">
        <title>Genome sequencing of four Aureobasidium pullulans varieties: biotechnological potential, stress tolerance, and description of new species.</title>
        <authorList>
            <person name="Gostin Ar C."/>
            <person name="Ohm R.A."/>
            <person name="Kogej T."/>
            <person name="Sonjak S."/>
            <person name="Turk M."/>
            <person name="Zajc J."/>
            <person name="Zalar P."/>
            <person name="Grube M."/>
            <person name="Sun H."/>
            <person name="Han J."/>
            <person name="Sharma A."/>
            <person name="Chiniquy J."/>
            <person name="Ngan C.Y."/>
            <person name="Lipzen A."/>
            <person name="Barry K."/>
            <person name="Grigoriev I.V."/>
            <person name="Gunde-Cimerman N."/>
        </authorList>
    </citation>
    <scope>NUCLEOTIDE SEQUENCE [LARGE SCALE GENOMIC DNA]</scope>
    <source>
        <strain evidence="2 3">EXF-2481</strain>
    </source>
</reference>
<dbReference type="OrthoDB" id="3935774at2759"/>
<evidence type="ECO:0000313" key="2">
    <source>
        <dbReference type="EMBL" id="KEQ92249.1"/>
    </source>
</evidence>
<keyword evidence="3" id="KW-1185">Reference proteome</keyword>
<dbReference type="AlphaFoldDB" id="A0A074Y8E4"/>
<dbReference type="EMBL" id="KL584772">
    <property type="protein sequence ID" value="KEQ92249.1"/>
    <property type="molecule type" value="Genomic_DNA"/>
</dbReference>
<keyword evidence="1" id="KW-0732">Signal</keyword>
<dbReference type="STRING" id="1043005.A0A074Y8E4"/>
<feature type="signal peptide" evidence="1">
    <location>
        <begin position="1"/>
        <end position="16"/>
    </location>
</feature>
<gene>
    <name evidence="2" type="ORF">AUEXF2481DRAFT_439591</name>
</gene>
<dbReference type="InterPro" id="IPR021514">
    <property type="entry name" value="DUF3176"/>
</dbReference>
<sequence>MVGLITSLLLSAKGLLTSISKRSRVSKRDPDLRIIFVAPASDHKAFKSGLLMAVSAALSQGKWTWFRNRSGPLSTFKAIDAGSRDTLESFRLLWCMRGRNLVSAGALIIALGFMVEPFLQAIISDYGRLVDQESNGATIGRSFRLDGGTQCILTYPSRHPKVDTTPGFSISASVYDGLNAATSNGFETCPSRAYPVTVLGLSTPHWLYIAHVLKSPII</sequence>
<organism evidence="2 3">
    <name type="scientific">Aureobasidium subglaciale (strain EXF-2481)</name>
    <name type="common">Aureobasidium pullulans var. subglaciale</name>
    <dbReference type="NCBI Taxonomy" id="1043005"/>
    <lineage>
        <taxon>Eukaryota</taxon>
        <taxon>Fungi</taxon>
        <taxon>Dikarya</taxon>
        <taxon>Ascomycota</taxon>
        <taxon>Pezizomycotina</taxon>
        <taxon>Dothideomycetes</taxon>
        <taxon>Dothideomycetidae</taxon>
        <taxon>Dothideales</taxon>
        <taxon>Saccotheciaceae</taxon>
        <taxon>Aureobasidium</taxon>
    </lineage>
</organism>
<dbReference type="PANTHER" id="PTHR35394">
    <property type="entry name" value="DUF3176 DOMAIN-CONTAINING PROTEIN"/>
    <property type="match status" value="1"/>
</dbReference>
<dbReference type="GeneID" id="25367547"/>
<dbReference type="InParanoid" id="A0A074Y8E4"/>
<dbReference type="RefSeq" id="XP_013340745.1">
    <property type="nucleotide sequence ID" value="XM_013485291.1"/>
</dbReference>
<evidence type="ECO:0000256" key="1">
    <source>
        <dbReference type="SAM" id="SignalP"/>
    </source>
</evidence>
<dbReference type="Proteomes" id="UP000030641">
    <property type="component" value="Unassembled WGS sequence"/>
</dbReference>
<name>A0A074Y8E4_AURSE</name>
<proteinExistence type="predicted"/>
<feature type="chain" id="PRO_5001704139" evidence="1">
    <location>
        <begin position="17"/>
        <end position="218"/>
    </location>
</feature>
<protein>
    <submittedName>
        <fullName evidence="2">Uncharacterized protein</fullName>
    </submittedName>
</protein>
<evidence type="ECO:0000313" key="3">
    <source>
        <dbReference type="Proteomes" id="UP000030641"/>
    </source>
</evidence>